<feature type="active site" description="N6-AMP-lysine intermediate" evidence="11">
    <location>
        <position position="137"/>
    </location>
</feature>
<dbReference type="Gene3D" id="1.10.287.610">
    <property type="entry name" value="Helix hairpin bin"/>
    <property type="match status" value="1"/>
</dbReference>
<dbReference type="GO" id="GO:0006260">
    <property type="term" value="P:DNA replication"/>
    <property type="evidence" value="ECO:0007669"/>
    <property type="project" value="UniProtKB-KW"/>
</dbReference>
<evidence type="ECO:0000259" key="12">
    <source>
        <dbReference type="PROSITE" id="PS50172"/>
    </source>
</evidence>
<dbReference type="SMART" id="SM00278">
    <property type="entry name" value="HhH1"/>
    <property type="match status" value="3"/>
</dbReference>
<dbReference type="GO" id="GO:0003911">
    <property type="term" value="F:DNA ligase (NAD+) activity"/>
    <property type="evidence" value="ECO:0007669"/>
    <property type="project" value="UniProtKB-UniRule"/>
</dbReference>
<name>A0A953L8H7_9BACT</name>
<dbReference type="Pfam" id="PF01653">
    <property type="entry name" value="DNA_ligase_aden"/>
    <property type="match status" value="1"/>
</dbReference>
<feature type="binding site" evidence="11">
    <location>
        <begin position="103"/>
        <end position="104"/>
    </location>
    <ligand>
        <name>NAD(+)</name>
        <dbReference type="ChEBI" id="CHEBI:57540"/>
    </ligand>
</feature>
<evidence type="ECO:0000256" key="2">
    <source>
        <dbReference type="ARBA" id="ARBA00022598"/>
    </source>
</evidence>
<dbReference type="SUPFAM" id="SSF56091">
    <property type="entry name" value="DNA ligase/mRNA capping enzyme, catalytic domain"/>
    <property type="match status" value="1"/>
</dbReference>
<evidence type="ECO:0000256" key="6">
    <source>
        <dbReference type="ARBA" id="ARBA00022833"/>
    </source>
</evidence>
<dbReference type="InterPro" id="IPR013840">
    <property type="entry name" value="DNAligase_N"/>
</dbReference>
<comment type="cofactor">
    <cofactor evidence="11">
        <name>Mg(2+)</name>
        <dbReference type="ChEBI" id="CHEBI:18420"/>
    </cofactor>
    <cofactor evidence="11">
        <name>Mn(2+)</name>
        <dbReference type="ChEBI" id="CHEBI:29035"/>
    </cofactor>
</comment>
<evidence type="ECO:0000256" key="8">
    <source>
        <dbReference type="ARBA" id="ARBA00023027"/>
    </source>
</evidence>
<feature type="binding site" evidence="11">
    <location>
        <begin position="54"/>
        <end position="58"/>
    </location>
    <ligand>
        <name>NAD(+)</name>
        <dbReference type="ChEBI" id="CHEBI:57540"/>
    </ligand>
</feature>
<keyword evidence="6 11" id="KW-0862">Zinc</keyword>
<dbReference type="SMART" id="SM00532">
    <property type="entry name" value="LIGANc"/>
    <property type="match status" value="1"/>
</dbReference>
<dbReference type="InterPro" id="IPR004149">
    <property type="entry name" value="Znf_DNAligase_C4"/>
</dbReference>
<evidence type="ECO:0000256" key="7">
    <source>
        <dbReference type="ARBA" id="ARBA00022842"/>
    </source>
</evidence>
<comment type="catalytic activity">
    <reaction evidence="10 11">
        <text>NAD(+) + (deoxyribonucleotide)n-3'-hydroxyl + 5'-phospho-(deoxyribonucleotide)m = (deoxyribonucleotide)n+m + AMP + beta-nicotinamide D-nucleotide.</text>
        <dbReference type="EC" id="6.5.1.2"/>
    </reaction>
</comment>
<keyword evidence="11" id="KW-0464">Manganese</keyword>
<dbReference type="Pfam" id="PF00533">
    <property type="entry name" value="BRCT"/>
    <property type="match status" value="1"/>
</dbReference>
<feature type="binding site" evidence="11">
    <location>
        <position position="439"/>
    </location>
    <ligand>
        <name>Zn(2+)</name>
        <dbReference type="ChEBI" id="CHEBI:29105"/>
    </ligand>
</feature>
<reference evidence="13" key="1">
    <citation type="submission" date="2021-06" db="EMBL/GenBank/DDBJ databases">
        <title>44 bacteria genomes isolated from Dapeng, Shenzhen.</title>
        <authorList>
            <person name="Zheng W."/>
            <person name="Yu S."/>
            <person name="Huang Y."/>
        </authorList>
    </citation>
    <scope>NUCLEOTIDE SEQUENCE</scope>
    <source>
        <strain evidence="13">DP5N28-2</strain>
    </source>
</reference>
<dbReference type="InterPro" id="IPR004150">
    <property type="entry name" value="NAD_DNA_ligase_OB"/>
</dbReference>
<dbReference type="Pfam" id="PF14520">
    <property type="entry name" value="HHH_5"/>
    <property type="match status" value="1"/>
</dbReference>
<dbReference type="PROSITE" id="PS50172">
    <property type="entry name" value="BRCT"/>
    <property type="match status" value="1"/>
</dbReference>
<evidence type="ECO:0000256" key="9">
    <source>
        <dbReference type="ARBA" id="ARBA00023204"/>
    </source>
</evidence>
<dbReference type="GO" id="GO:0046872">
    <property type="term" value="F:metal ion binding"/>
    <property type="evidence" value="ECO:0007669"/>
    <property type="project" value="UniProtKB-KW"/>
</dbReference>
<dbReference type="InterPro" id="IPR010994">
    <property type="entry name" value="RuvA_2-like"/>
</dbReference>
<dbReference type="InterPro" id="IPR036420">
    <property type="entry name" value="BRCT_dom_sf"/>
</dbReference>
<dbReference type="Gene3D" id="1.10.150.20">
    <property type="entry name" value="5' to 3' exonuclease, C-terminal subdomain"/>
    <property type="match status" value="2"/>
</dbReference>
<dbReference type="SUPFAM" id="SSF50249">
    <property type="entry name" value="Nucleic acid-binding proteins"/>
    <property type="match status" value="1"/>
</dbReference>
<feature type="binding site" evidence="11">
    <location>
        <position position="454"/>
    </location>
    <ligand>
        <name>Zn(2+)</name>
        <dbReference type="ChEBI" id="CHEBI:29105"/>
    </ligand>
</feature>
<sequence>MTMPEKHPYREKTRYFLDLENASGLTHKEYDDLLDVLRYHERKYYVDNDPQLADSEYDQLFKKAEEAEALHPEWLTAMSPTQRVGSDRPDGQNTIQHLSPMLSLANSYNEADLMDFDKSVRKLLGDKENIEYTVEPKFDGGSIVVVYENNKLITAATRGDGYIGEDITGNIRTLRTVPLSADFGASGLDRVELRGEALIPKDRFEEINARREEAGEDLFANPRNAATGGLRMKDPADTAKRGIEAFFYQIAHMEGSPVDEEVTNSHFARIRLLKELGFKVPVDGIKKCQTIEEVARFCEEWEAQREAYGYEIDGMVVKVDRLDYQEQLGSTSHHPRWAMAYKFKAKQATSTLEEVQYQVGKIGTITPVAKITPTQLAGVTISSVSLHNEDFIKSKDIRLGDQVLLERAGDVIPYIVKSFSELRNGSEKVIQFPENCPICDTALVREEEEAAWRCPNINCKAQVLQRIIYHVSKGAMDIDGFGKALVETFYEKGWLRNISDVYNLDYDQIRNLEGFGEKSVQNLRKSIEAAKNNSLTRIITSLSIHHVGKKVSSIIAAEISSLFELQEWTQEDFIAIKDIGPVVAKNIHEFFSVPENVKILRRMEELGVDMSQKDSDKPLDIAEDAPLTGKTILFTGSLQSMTRAEAKKMAEKNGGKTISAVSGNLDILVVGANAGSKLKKAKEMGTVDILTEDAFRELVG</sequence>
<feature type="binding site" evidence="11">
    <location>
        <position position="436"/>
    </location>
    <ligand>
        <name>Zn(2+)</name>
        <dbReference type="ChEBI" id="CHEBI:29105"/>
    </ligand>
</feature>
<evidence type="ECO:0000256" key="4">
    <source>
        <dbReference type="ARBA" id="ARBA00022723"/>
    </source>
</evidence>
<accession>A0A953L8H7</accession>
<dbReference type="HAMAP" id="MF_01588">
    <property type="entry name" value="DNA_ligase_A"/>
    <property type="match status" value="1"/>
</dbReference>
<keyword evidence="4 11" id="KW-0479">Metal-binding</keyword>
<dbReference type="AlphaFoldDB" id="A0A953L8H7"/>
<organism evidence="13 14">
    <name type="scientific">Membranihabitans marinus</name>
    <dbReference type="NCBI Taxonomy" id="1227546"/>
    <lineage>
        <taxon>Bacteria</taxon>
        <taxon>Pseudomonadati</taxon>
        <taxon>Bacteroidota</taxon>
        <taxon>Saprospiria</taxon>
        <taxon>Saprospirales</taxon>
        <taxon>Saprospiraceae</taxon>
        <taxon>Membranihabitans</taxon>
    </lineage>
</organism>
<evidence type="ECO:0000313" key="13">
    <source>
        <dbReference type="EMBL" id="MBY5956563.1"/>
    </source>
</evidence>
<dbReference type="Gene3D" id="3.40.50.10190">
    <property type="entry name" value="BRCT domain"/>
    <property type="match status" value="1"/>
</dbReference>
<dbReference type="InterPro" id="IPR001357">
    <property type="entry name" value="BRCT_dom"/>
</dbReference>
<dbReference type="InterPro" id="IPR013839">
    <property type="entry name" value="DNAligase_adenylation"/>
</dbReference>
<comment type="caution">
    <text evidence="13">The sequence shown here is derived from an EMBL/GenBank/DDBJ whole genome shotgun (WGS) entry which is preliminary data.</text>
</comment>
<dbReference type="GO" id="GO:0006281">
    <property type="term" value="P:DNA repair"/>
    <property type="evidence" value="ECO:0007669"/>
    <property type="project" value="UniProtKB-KW"/>
</dbReference>
<keyword evidence="3 11" id="KW-0235">DNA replication</keyword>
<dbReference type="Pfam" id="PF12826">
    <property type="entry name" value="HHH_2"/>
    <property type="match status" value="1"/>
</dbReference>
<dbReference type="Gene3D" id="3.30.470.30">
    <property type="entry name" value="DNA ligase/mRNA capping enzyme"/>
    <property type="match status" value="1"/>
</dbReference>
<evidence type="ECO:0000256" key="1">
    <source>
        <dbReference type="ARBA" id="ARBA00004067"/>
    </source>
</evidence>
<evidence type="ECO:0000313" key="14">
    <source>
        <dbReference type="Proteomes" id="UP000753961"/>
    </source>
</evidence>
<feature type="binding site" evidence="11">
    <location>
        <position position="318"/>
    </location>
    <ligand>
        <name>NAD(+)</name>
        <dbReference type="ChEBI" id="CHEBI:57540"/>
    </ligand>
</feature>
<feature type="binding site" evidence="11">
    <location>
        <position position="196"/>
    </location>
    <ligand>
        <name>NAD(+)</name>
        <dbReference type="ChEBI" id="CHEBI:57540"/>
    </ligand>
</feature>
<feature type="binding site" evidence="11">
    <location>
        <position position="135"/>
    </location>
    <ligand>
        <name>NAD(+)</name>
        <dbReference type="ChEBI" id="CHEBI:57540"/>
    </ligand>
</feature>
<keyword evidence="2 11" id="KW-0436">Ligase</keyword>
<dbReference type="Gene3D" id="2.40.50.140">
    <property type="entry name" value="Nucleic acid-binding proteins"/>
    <property type="match status" value="1"/>
</dbReference>
<dbReference type="NCBIfam" id="NF005932">
    <property type="entry name" value="PRK07956.1"/>
    <property type="match status" value="1"/>
</dbReference>
<dbReference type="SMART" id="SM00292">
    <property type="entry name" value="BRCT"/>
    <property type="match status" value="1"/>
</dbReference>
<dbReference type="InterPro" id="IPR001679">
    <property type="entry name" value="DNA_ligase"/>
</dbReference>
<dbReference type="Gene3D" id="6.20.10.30">
    <property type="match status" value="1"/>
</dbReference>
<keyword evidence="9 11" id="KW-0234">DNA repair</keyword>
<dbReference type="CDD" id="cd00114">
    <property type="entry name" value="LIGANc"/>
    <property type="match status" value="1"/>
</dbReference>
<feature type="binding site" evidence="11">
    <location>
        <position position="342"/>
    </location>
    <ligand>
        <name>NAD(+)</name>
        <dbReference type="ChEBI" id="CHEBI:57540"/>
    </ligand>
</feature>
<dbReference type="GO" id="GO:0003677">
    <property type="term" value="F:DNA binding"/>
    <property type="evidence" value="ECO:0007669"/>
    <property type="project" value="InterPro"/>
</dbReference>
<dbReference type="Proteomes" id="UP000753961">
    <property type="component" value="Unassembled WGS sequence"/>
</dbReference>
<dbReference type="NCBIfam" id="TIGR00575">
    <property type="entry name" value="dnlj"/>
    <property type="match status" value="1"/>
</dbReference>
<dbReference type="InterPro" id="IPR041663">
    <property type="entry name" value="DisA/LigA_HHH"/>
</dbReference>
<dbReference type="PANTHER" id="PTHR23389">
    <property type="entry name" value="CHROMOSOME TRANSMISSION FIDELITY FACTOR 18"/>
    <property type="match status" value="1"/>
</dbReference>
<feature type="binding site" evidence="11">
    <location>
        <position position="459"/>
    </location>
    <ligand>
        <name>Zn(2+)</name>
        <dbReference type="ChEBI" id="CHEBI:29105"/>
    </ligand>
</feature>
<dbReference type="SUPFAM" id="SSF47781">
    <property type="entry name" value="RuvA domain 2-like"/>
    <property type="match status" value="1"/>
</dbReference>
<dbReference type="Pfam" id="PF03120">
    <property type="entry name" value="OB_DNA_ligase"/>
    <property type="match status" value="1"/>
</dbReference>
<protein>
    <recommendedName>
        <fullName evidence="11">DNA ligase</fullName>
        <ecNumber evidence="11">6.5.1.2</ecNumber>
    </recommendedName>
    <alternativeName>
        <fullName evidence="11">Polydeoxyribonucleotide synthase [NAD(+)]</fullName>
    </alternativeName>
</protein>
<keyword evidence="7 11" id="KW-0460">Magnesium</keyword>
<feature type="domain" description="BRCT" evidence="12">
    <location>
        <begin position="622"/>
        <end position="700"/>
    </location>
</feature>
<dbReference type="InterPro" id="IPR012340">
    <property type="entry name" value="NA-bd_OB-fold"/>
</dbReference>
<evidence type="ECO:0000256" key="11">
    <source>
        <dbReference type="HAMAP-Rule" id="MF_01588"/>
    </source>
</evidence>
<dbReference type="Pfam" id="PF03119">
    <property type="entry name" value="DNA_ligase_ZBD"/>
    <property type="match status" value="1"/>
</dbReference>
<dbReference type="FunFam" id="1.10.150.20:FF:000007">
    <property type="entry name" value="DNA ligase"/>
    <property type="match status" value="1"/>
</dbReference>
<comment type="function">
    <text evidence="1 11">DNA ligase that catalyzes the formation of phosphodiester linkages between 5'-phosphoryl and 3'-hydroxyl groups in double-stranded DNA using NAD as a coenzyme and as the energy source for the reaction. It is essential for DNA replication and repair of damaged DNA.</text>
</comment>
<proteinExistence type="inferred from homology"/>
<evidence type="ECO:0000256" key="10">
    <source>
        <dbReference type="ARBA" id="ARBA00034005"/>
    </source>
</evidence>
<dbReference type="PIRSF" id="PIRSF001604">
    <property type="entry name" value="LigA"/>
    <property type="match status" value="1"/>
</dbReference>
<dbReference type="EMBL" id="JAHVHU010000001">
    <property type="protein sequence ID" value="MBY5956563.1"/>
    <property type="molecule type" value="Genomic_DNA"/>
</dbReference>
<dbReference type="GO" id="GO:0005829">
    <property type="term" value="C:cytosol"/>
    <property type="evidence" value="ECO:0007669"/>
    <property type="project" value="TreeGrafter"/>
</dbReference>
<dbReference type="CDD" id="cd17748">
    <property type="entry name" value="BRCT_DNA_ligase_like"/>
    <property type="match status" value="1"/>
</dbReference>
<evidence type="ECO:0000256" key="3">
    <source>
        <dbReference type="ARBA" id="ARBA00022705"/>
    </source>
</evidence>
<gene>
    <name evidence="11 13" type="primary">ligA</name>
    <name evidence="13" type="ORF">KUV50_00345</name>
</gene>
<dbReference type="PANTHER" id="PTHR23389:SF9">
    <property type="entry name" value="DNA LIGASE"/>
    <property type="match status" value="1"/>
</dbReference>
<dbReference type="SUPFAM" id="SSF52113">
    <property type="entry name" value="BRCT domain"/>
    <property type="match status" value="1"/>
</dbReference>
<evidence type="ECO:0000256" key="5">
    <source>
        <dbReference type="ARBA" id="ARBA00022763"/>
    </source>
</evidence>
<dbReference type="InterPro" id="IPR003583">
    <property type="entry name" value="Hlx-hairpin-Hlx_DNA-bd_motif"/>
</dbReference>
<comment type="similarity">
    <text evidence="11">Belongs to the NAD-dependent DNA ligase family. LigA subfamily.</text>
</comment>
<dbReference type="EC" id="6.5.1.2" evidence="11"/>
<keyword evidence="5 11" id="KW-0227">DNA damage</keyword>
<feature type="binding site" evidence="11">
    <location>
        <position position="158"/>
    </location>
    <ligand>
        <name>NAD(+)</name>
        <dbReference type="ChEBI" id="CHEBI:57540"/>
    </ligand>
</feature>
<keyword evidence="8 11" id="KW-0520">NAD</keyword>
<keyword evidence="14" id="KW-1185">Reference proteome</keyword>